<dbReference type="OrthoDB" id="4935043at2759"/>
<dbReference type="InterPro" id="IPR052337">
    <property type="entry name" value="SAT4-like"/>
</dbReference>
<evidence type="ECO:0000256" key="1">
    <source>
        <dbReference type="ARBA" id="ARBA00004141"/>
    </source>
</evidence>
<dbReference type="Pfam" id="PF20684">
    <property type="entry name" value="Fung_rhodopsin"/>
    <property type="match status" value="1"/>
</dbReference>
<dbReference type="HOGENOM" id="CLU_028200_0_0_1"/>
<dbReference type="PANTHER" id="PTHR33048:SF47">
    <property type="entry name" value="INTEGRAL MEMBRANE PROTEIN-RELATED"/>
    <property type="match status" value="1"/>
</dbReference>
<gene>
    <name evidence="9" type="ORF">S7711_04119</name>
</gene>
<dbReference type="AlphaFoldDB" id="A0A084AR79"/>
<feature type="compositionally biased region" description="Basic and acidic residues" evidence="6">
    <location>
        <begin position="355"/>
        <end position="364"/>
    </location>
</feature>
<comment type="subcellular location">
    <subcellularLocation>
        <location evidence="1">Membrane</location>
        <topology evidence="1">Multi-pass membrane protein</topology>
    </subcellularLocation>
</comment>
<feature type="transmembrane region" description="Helical" evidence="7">
    <location>
        <begin position="188"/>
        <end position="213"/>
    </location>
</feature>
<evidence type="ECO:0000256" key="7">
    <source>
        <dbReference type="SAM" id="Phobius"/>
    </source>
</evidence>
<feature type="transmembrane region" description="Helical" evidence="7">
    <location>
        <begin position="25"/>
        <end position="45"/>
    </location>
</feature>
<evidence type="ECO:0000256" key="4">
    <source>
        <dbReference type="ARBA" id="ARBA00023136"/>
    </source>
</evidence>
<evidence type="ECO:0000313" key="9">
    <source>
        <dbReference type="EMBL" id="KEY67808.1"/>
    </source>
</evidence>
<feature type="transmembrane region" description="Helical" evidence="7">
    <location>
        <begin position="107"/>
        <end position="130"/>
    </location>
</feature>
<dbReference type="PANTHER" id="PTHR33048">
    <property type="entry name" value="PTH11-LIKE INTEGRAL MEMBRANE PROTEIN (AFU_ORTHOLOGUE AFUA_5G11245)"/>
    <property type="match status" value="1"/>
</dbReference>
<protein>
    <recommendedName>
        <fullName evidence="8">Rhodopsin domain-containing protein</fullName>
    </recommendedName>
</protein>
<reference evidence="9 10" key="1">
    <citation type="journal article" date="2014" name="BMC Genomics">
        <title>Comparative genome sequencing reveals chemotype-specific gene clusters in the toxigenic black mold Stachybotrys.</title>
        <authorList>
            <person name="Semeiks J."/>
            <person name="Borek D."/>
            <person name="Otwinowski Z."/>
            <person name="Grishin N.V."/>
        </authorList>
    </citation>
    <scope>NUCLEOTIDE SEQUENCE [LARGE SCALE GENOMIC DNA]</scope>
    <source>
        <strain evidence="10">CBS 109288 / IBT 7711</strain>
    </source>
</reference>
<sequence length="405" mass="45459">MSAWAAPDPGSWPEGYEDENHGPGLLIFTIVLTAVTILSIVARFWSRSLVNLEPGQTGLYWWDDWTALISVPLILARFAILFYMFTVGLGYHADTLPSETYQRIQQLIFVGYFLYTGAVFFVKESAIFFLNRVFPRHANPTWFNAALVVTHVLNVAWFIGIFLANLLMCIPVAKNWDRTLPGYCVRGNAVWIANGSTSVFIDLLILLLPLPKIWSLQMSNSRKSALSIIFALGYCAIIISCGRLITVLTATPSSMMDATYGFINVLYWINAEAPVLLLSVCLPAMLPLGRHVRTTYFVPLTSRFSTYIGSTRRASSYASSKTRSGRFSTTVNSEDLEMVQTKELGKVHSRSSQHRILEPSRPQRETSVAEAQEVEDFLLREPDSPHQRYSPGTLEEGMLHEARVV</sequence>
<accession>A0A084AR79</accession>
<keyword evidence="4 7" id="KW-0472">Membrane</keyword>
<feature type="transmembrane region" description="Helical" evidence="7">
    <location>
        <begin position="225"/>
        <end position="245"/>
    </location>
</feature>
<feature type="compositionally biased region" description="Basic and acidic residues" evidence="6">
    <location>
        <begin position="377"/>
        <end position="386"/>
    </location>
</feature>
<evidence type="ECO:0000259" key="8">
    <source>
        <dbReference type="Pfam" id="PF20684"/>
    </source>
</evidence>
<organism evidence="9 10">
    <name type="scientific">Stachybotrys chartarum (strain CBS 109288 / IBT 7711)</name>
    <name type="common">Toxic black mold</name>
    <name type="synonym">Stilbospora chartarum</name>
    <dbReference type="NCBI Taxonomy" id="1280523"/>
    <lineage>
        <taxon>Eukaryota</taxon>
        <taxon>Fungi</taxon>
        <taxon>Dikarya</taxon>
        <taxon>Ascomycota</taxon>
        <taxon>Pezizomycotina</taxon>
        <taxon>Sordariomycetes</taxon>
        <taxon>Hypocreomycetidae</taxon>
        <taxon>Hypocreales</taxon>
        <taxon>Stachybotryaceae</taxon>
        <taxon>Stachybotrys</taxon>
    </lineage>
</organism>
<keyword evidence="10" id="KW-1185">Reference proteome</keyword>
<keyword evidence="3 7" id="KW-1133">Transmembrane helix</keyword>
<name>A0A084AR79_STACB</name>
<feature type="transmembrane region" description="Helical" evidence="7">
    <location>
        <begin position="142"/>
        <end position="168"/>
    </location>
</feature>
<evidence type="ECO:0000256" key="5">
    <source>
        <dbReference type="ARBA" id="ARBA00038359"/>
    </source>
</evidence>
<dbReference type="GO" id="GO:0016020">
    <property type="term" value="C:membrane"/>
    <property type="evidence" value="ECO:0007669"/>
    <property type="project" value="UniProtKB-SubCell"/>
</dbReference>
<comment type="similarity">
    <text evidence="5">Belongs to the SAT4 family.</text>
</comment>
<feature type="region of interest" description="Disordered" evidence="6">
    <location>
        <begin position="349"/>
        <end position="405"/>
    </location>
</feature>
<feature type="transmembrane region" description="Helical" evidence="7">
    <location>
        <begin position="65"/>
        <end position="87"/>
    </location>
</feature>
<proteinExistence type="inferred from homology"/>
<dbReference type="InterPro" id="IPR049326">
    <property type="entry name" value="Rhodopsin_dom_fungi"/>
</dbReference>
<evidence type="ECO:0000256" key="6">
    <source>
        <dbReference type="SAM" id="MobiDB-lite"/>
    </source>
</evidence>
<keyword evidence="2 7" id="KW-0812">Transmembrane</keyword>
<evidence type="ECO:0000313" key="10">
    <source>
        <dbReference type="Proteomes" id="UP000028045"/>
    </source>
</evidence>
<dbReference type="EMBL" id="KL648604">
    <property type="protein sequence ID" value="KEY67808.1"/>
    <property type="molecule type" value="Genomic_DNA"/>
</dbReference>
<evidence type="ECO:0000256" key="2">
    <source>
        <dbReference type="ARBA" id="ARBA00022692"/>
    </source>
</evidence>
<feature type="transmembrane region" description="Helical" evidence="7">
    <location>
        <begin position="265"/>
        <end position="286"/>
    </location>
</feature>
<feature type="domain" description="Rhodopsin" evidence="8">
    <location>
        <begin position="58"/>
        <end position="288"/>
    </location>
</feature>
<dbReference type="Proteomes" id="UP000028045">
    <property type="component" value="Unassembled WGS sequence"/>
</dbReference>
<evidence type="ECO:0000256" key="3">
    <source>
        <dbReference type="ARBA" id="ARBA00022989"/>
    </source>
</evidence>